<dbReference type="SUPFAM" id="SSF53098">
    <property type="entry name" value="Ribonuclease H-like"/>
    <property type="match status" value="1"/>
</dbReference>
<feature type="region of interest" description="Disordered" evidence="1">
    <location>
        <begin position="147"/>
        <end position="274"/>
    </location>
</feature>
<dbReference type="InterPro" id="IPR040151">
    <property type="entry name" value="Gfd2/YDR514C-like"/>
</dbReference>
<dbReference type="GO" id="GO:0005634">
    <property type="term" value="C:nucleus"/>
    <property type="evidence" value="ECO:0007669"/>
    <property type="project" value="TreeGrafter"/>
</dbReference>
<protein>
    <recommendedName>
        <fullName evidence="2">Gfd2/YDR514C-like C-terminal domain-containing protein</fullName>
    </recommendedName>
</protein>
<dbReference type="AlphaFoldDB" id="A0A2S5BHP0"/>
<evidence type="ECO:0000256" key="1">
    <source>
        <dbReference type="SAM" id="MobiDB-lite"/>
    </source>
</evidence>
<evidence type="ECO:0000259" key="2">
    <source>
        <dbReference type="Pfam" id="PF21762"/>
    </source>
</evidence>
<organism evidence="3 4">
    <name type="scientific">Rhodotorula taiwanensis</name>
    <dbReference type="NCBI Taxonomy" id="741276"/>
    <lineage>
        <taxon>Eukaryota</taxon>
        <taxon>Fungi</taxon>
        <taxon>Dikarya</taxon>
        <taxon>Basidiomycota</taxon>
        <taxon>Pucciniomycotina</taxon>
        <taxon>Microbotryomycetes</taxon>
        <taxon>Sporidiobolales</taxon>
        <taxon>Sporidiobolaceae</taxon>
        <taxon>Rhodotorula</taxon>
    </lineage>
</organism>
<gene>
    <name evidence="3" type="ORF">BMF94_0494</name>
</gene>
<evidence type="ECO:0000313" key="4">
    <source>
        <dbReference type="Proteomes" id="UP000237144"/>
    </source>
</evidence>
<dbReference type="STRING" id="741276.A0A2S5BHP0"/>
<dbReference type="InterPro" id="IPR036397">
    <property type="entry name" value="RNaseH_sf"/>
</dbReference>
<evidence type="ECO:0000313" key="3">
    <source>
        <dbReference type="EMBL" id="POY76299.1"/>
    </source>
</evidence>
<feature type="domain" description="Gfd2/YDR514C-like C-terminal" evidence="2">
    <location>
        <begin position="318"/>
        <end position="508"/>
    </location>
</feature>
<dbReference type="PANTHER" id="PTHR28083">
    <property type="entry name" value="GOOD FOR FULL DBP5 ACTIVITY PROTEIN 2"/>
    <property type="match status" value="1"/>
</dbReference>
<feature type="compositionally biased region" description="Pro residues" evidence="1">
    <location>
        <begin position="253"/>
        <end position="274"/>
    </location>
</feature>
<dbReference type="OrthoDB" id="5953249at2759"/>
<accession>A0A2S5BHP0</accession>
<proteinExistence type="predicted"/>
<dbReference type="Gene3D" id="3.30.420.10">
    <property type="entry name" value="Ribonuclease H-like superfamily/Ribonuclease H"/>
    <property type="match status" value="1"/>
</dbReference>
<dbReference type="PANTHER" id="PTHR28083:SF1">
    <property type="entry name" value="GOOD FOR FULL DBP5 ACTIVITY PROTEIN 2"/>
    <property type="match status" value="1"/>
</dbReference>
<name>A0A2S5BHP0_9BASI</name>
<dbReference type="InterPro" id="IPR012337">
    <property type="entry name" value="RNaseH-like_sf"/>
</dbReference>
<dbReference type="GO" id="GO:0003676">
    <property type="term" value="F:nucleic acid binding"/>
    <property type="evidence" value="ECO:0007669"/>
    <property type="project" value="InterPro"/>
</dbReference>
<sequence length="560" mass="60904">MKSANESLTTFGDGNADDDRLVPLRVVLRWIKQLRTVKKAYNFAGRHLKLSGSGKWALAAPDDSITLYTVDNLIGQAILAVPVTTLARAEQSLLTKCRIAPQDYADVMDRAGVYAILPPHRTAVRFANKDAFRERLHADFEARQARAVGKGEIRPASASEPTGANVEGSAGTSKASPVAIETRPGPQKRASSALSPPSPPSPPLHPDPAVEAATPATLRSTALPPTKKARPPLPGPAYSSPAVMRTAASTPSVPGPPRPTAITRPPSPAQVPLPPATAAVFTEAEQIAAAKHVAVKAFELEALRLAHEAAVREGAGAFLALDVEAWEFDHDLLLEFGWSILEYVKDEKTGKVTARRETQHVVVKENARRRNRKFAPDARDHFDFGRTITLPQGTIYHLLSGLFSALSASKPLFLIFHDPRMDLSALRRLGFDSAADFQSDLRQLGKPVSNRDGEHGIWVVDTQALFSGWLKRKSQIGLERACKEIDLPTKRLHNAGNDARYTLDLFEHMMDRSNSPSAASTLIKTIDDRAAAAAIAKQKRLETGADILREKFEQKALPRP</sequence>
<keyword evidence="4" id="KW-1185">Reference proteome</keyword>
<feature type="compositionally biased region" description="Pro residues" evidence="1">
    <location>
        <begin position="196"/>
        <end position="206"/>
    </location>
</feature>
<dbReference type="Pfam" id="PF21762">
    <property type="entry name" value="DEDDh_C"/>
    <property type="match status" value="1"/>
</dbReference>
<dbReference type="EMBL" id="PJQD01000005">
    <property type="protein sequence ID" value="POY76299.1"/>
    <property type="molecule type" value="Genomic_DNA"/>
</dbReference>
<dbReference type="InterPro" id="IPR048519">
    <property type="entry name" value="Gfd2/YDR514C-like_C"/>
</dbReference>
<reference evidence="3 4" key="1">
    <citation type="journal article" date="2018" name="Front. Microbiol.">
        <title>Prospects for Fungal Bioremediation of Acidic Radioactive Waste Sites: Characterization and Genome Sequence of Rhodotorula taiwanensis MD1149.</title>
        <authorList>
            <person name="Tkavc R."/>
            <person name="Matrosova V.Y."/>
            <person name="Grichenko O.E."/>
            <person name="Gostincar C."/>
            <person name="Volpe R.P."/>
            <person name="Klimenkova P."/>
            <person name="Gaidamakova E.K."/>
            <person name="Zhou C.E."/>
            <person name="Stewart B.J."/>
            <person name="Lyman M.G."/>
            <person name="Malfatti S.A."/>
            <person name="Rubinfeld B."/>
            <person name="Courtot M."/>
            <person name="Singh J."/>
            <person name="Dalgard C.L."/>
            <person name="Hamilton T."/>
            <person name="Frey K.G."/>
            <person name="Gunde-Cimerman N."/>
            <person name="Dugan L."/>
            <person name="Daly M.J."/>
        </authorList>
    </citation>
    <scope>NUCLEOTIDE SEQUENCE [LARGE SCALE GENOMIC DNA]</scope>
    <source>
        <strain evidence="3 4">MD1149</strain>
    </source>
</reference>
<comment type="caution">
    <text evidence="3">The sequence shown here is derived from an EMBL/GenBank/DDBJ whole genome shotgun (WGS) entry which is preliminary data.</text>
</comment>
<dbReference type="Proteomes" id="UP000237144">
    <property type="component" value="Unassembled WGS sequence"/>
</dbReference>